<evidence type="ECO:0000256" key="5">
    <source>
        <dbReference type="ARBA" id="ARBA00022723"/>
    </source>
</evidence>
<evidence type="ECO:0000256" key="7">
    <source>
        <dbReference type="ARBA" id="ARBA00022833"/>
    </source>
</evidence>
<dbReference type="GO" id="GO:0004151">
    <property type="term" value="F:dihydroorotase activity"/>
    <property type="evidence" value="ECO:0007669"/>
    <property type="project" value="UniProtKB-UniRule"/>
</dbReference>
<gene>
    <name evidence="9" type="primary">pyrC</name>
    <name evidence="12" type="ORF">A6J39_019955</name>
</gene>
<feature type="binding site" evidence="9">
    <location>
        <position position="275"/>
    </location>
    <ligand>
        <name>substrate</name>
    </ligand>
</feature>
<feature type="binding site" evidence="9">
    <location>
        <position position="150"/>
    </location>
    <ligand>
        <name>substrate</name>
    </ligand>
</feature>
<dbReference type="EC" id="3.5.2.3" evidence="4 9"/>
<dbReference type="GO" id="GO:0005737">
    <property type="term" value="C:cytoplasm"/>
    <property type="evidence" value="ECO:0007669"/>
    <property type="project" value="TreeGrafter"/>
</dbReference>
<dbReference type="NCBIfam" id="TIGR00856">
    <property type="entry name" value="pyrC_dimer"/>
    <property type="match status" value="1"/>
</dbReference>
<feature type="binding site" evidence="9">
    <location>
        <position position="263"/>
    </location>
    <ligand>
        <name>substrate</name>
    </ligand>
</feature>
<comment type="pathway">
    <text evidence="2 9 10">Pyrimidine metabolism; UMP biosynthesis via de novo pathway; (S)-dihydroorotate from bicarbonate: step 3/3.</text>
</comment>
<dbReference type="Gene3D" id="3.20.20.140">
    <property type="entry name" value="Metal-dependent hydrolases"/>
    <property type="match status" value="1"/>
</dbReference>
<evidence type="ECO:0000313" key="13">
    <source>
        <dbReference type="Proteomes" id="UP000192511"/>
    </source>
</evidence>
<feature type="binding site" evidence="9">
    <location>
        <position position="186"/>
    </location>
    <ligand>
        <name>Zn(2+)</name>
        <dbReference type="ChEBI" id="CHEBI:29105"/>
        <label>2</label>
    </ligand>
</feature>
<dbReference type="HAMAP" id="MF_00219">
    <property type="entry name" value="PyrC_classII"/>
    <property type="match status" value="1"/>
</dbReference>
<feature type="binding site" evidence="9">
    <location>
        <position position="29"/>
    </location>
    <ligand>
        <name>Zn(2+)</name>
        <dbReference type="ChEBI" id="CHEBI:29105"/>
        <label>1</label>
    </ligand>
</feature>
<feature type="binding site" description="via carbamate group" evidence="9">
    <location>
        <position position="113"/>
    </location>
    <ligand>
        <name>Zn(2+)</name>
        <dbReference type="ChEBI" id="CHEBI:29105"/>
        <label>1</label>
    </ligand>
</feature>
<dbReference type="AlphaFoldDB" id="A0AAX0WX80"/>
<feature type="binding site" evidence="9">
    <location>
        <position position="55"/>
    </location>
    <ligand>
        <name>substrate</name>
    </ligand>
</feature>
<dbReference type="Pfam" id="PF01979">
    <property type="entry name" value="Amidohydro_1"/>
    <property type="match status" value="1"/>
</dbReference>
<evidence type="ECO:0000256" key="4">
    <source>
        <dbReference type="ARBA" id="ARBA00012860"/>
    </source>
</evidence>
<dbReference type="PIRSF" id="PIRSF001237">
    <property type="entry name" value="DHOdimr"/>
    <property type="match status" value="1"/>
</dbReference>
<evidence type="ECO:0000259" key="11">
    <source>
        <dbReference type="Pfam" id="PF01979"/>
    </source>
</evidence>
<dbReference type="CDD" id="cd01294">
    <property type="entry name" value="DHOase"/>
    <property type="match status" value="1"/>
</dbReference>
<feature type="binding site" evidence="9">
    <location>
        <position position="27"/>
    </location>
    <ligand>
        <name>Zn(2+)</name>
        <dbReference type="ChEBI" id="CHEBI:29105"/>
        <label>1</label>
    </ligand>
</feature>
<dbReference type="GO" id="GO:0008270">
    <property type="term" value="F:zinc ion binding"/>
    <property type="evidence" value="ECO:0007669"/>
    <property type="project" value="UniProtKB-UniRule"/>
</dbReference>
<dbReference type="InterPro" id="IPR004721">
    <property type="entry name" value="DHOdimr"/>
</dbReference>
<dbReference type="PANTHER" id="PTHR43137">
    <property type="entry name" value="DIHYDROOROTASE"/>
    <property type="match status" value="1"/>
</dbReference>
<keyword evidence="6 9" id="KW-0378">Hydrolase</keyword>
<evidence type="ECO:0000256" key="9">
    <source>
        <dbReference type="HAMAP-Rule" id="MF_00219"/>
    </source>
</evidence>
<dbReference type="GO" id="GO:0044205">
    <property type="term" value="P:'de novo' UMP biosynthetic process"/>
    <property type="evidence" value="ECO:0007669"/>
    <property type="project" value="UniProtKB-UniRule"/>
</dbReference>
<feature type="modified residue" description="N6-carboxylysine" evidence="9">
    <location>
        <position position="113"/>
    </location>
</feature>
<dbReference type="PANTHER" id="PTHR43137:SF1">
    <property type="entry name" value="DIHYDROOROTASE"/>
    <property type="match status" value="1"/>
</dbReference>
<keyword evidence="7 9" id="KW-0862">Zinc</keyword>
<dbReference type="SUPFAM" id="SSF51556">
    <property type="entry name" value="Metallo-dependent hydrolases"/>
    <property type="match status" value="1"/>
</dbReference>
<comment type="cofactor">
    <cofactor evidence="9 10">
        <name>Zn(2+)</name>
        <dbReference type="ChEBI" id="CHEBI:29105"/>
    </cofactor>
    <text evidence="9 10">Binds 2 Zn(2+) ions per subunit.</text>
</comment>
<dbReference type="PROSITE" id="PS00482">
    <property type="entry name" value="DIHYDROOROTASE_1"/>
    <property type="match status" value="1"/>
</dbReference>
<protein>
    <recommendedName>
        <fullName evidence="4 9">Dihydroorotase</fullName>
        <shortName evidence="9">DHOase</shortName>
        <ecNumber evidence="4 9">3.5.2.3</ecNumber>
    </recommendedName>
</protein>
<accession>A0AAX0WX80</accession>
<reference evidence="12" key="1">
    <citation type="submission" date="2017-12" db="EMBL/GenBank/DDBJ databases">
        <title>FDA dAtabase for Regulatory Grade micrObial Sequences (FDA-ARGOS): Supporting development and validation of Infectious Disease Dx tests.</title>
        <authorList>
            <person name="Kerrigan L."/>
            <person name="Tallon L.J."/>
            <person name="Sadzewicz L."/>
            <person name="Sengamalay N."/>
            <person name="Ott S."/>
            <person name="Godinez A."/>
            <person name="Nagaraj S."/>
            <person name="Vavikolanu K."/>
            <person name="Vyas G."/>
            <person name="Nadendla S."/>
            <person name="Aluvathingal J."/>
            <person name="Sichtig H."/>
        </authorList>
    </citation>
    <scope>NUCLEOTIDE SEQUENCE [LARGE SCALE GENOMIC DNA]</scope>
    <source>
        <strain evidence="12">FDAARGOS_200</strain>
    </source>
</reference>
<comment type="subunit">
    <text evidence="9">Homodimer.</text>
</comment>
<keyword evidence="5 9" id="KW-0479">Metal-binding</keyword>
<sequence>MLFLAIGKNAGIFIMQTLMINRPDDWHVHLRDNEMLQHTVADSAQHFARALVMPNLKPALTTLASINEYRNRILTALPKGNTFEPYMTFYLNDSVSAEELHQAANTSYILGAKLYPAGATTNSEAGAKSLKDLYPLFEVLQNNNLVLQIHGEVTHSDIFERESLFIDEYLKPIVTNFPKLRIVLEHISTQSAVEYVAEAPATVAATITPHHLLYNRNKLLVGGLRPHYYCLPILKHEKDQKALQHAACSGNPKFFAGTDSAPHIVSTKESACGCAGIYSAPFALALYTQVFDELNQLKQLNHFLSHFGAEFYQLPINQQRIELIKSPQTIPNFLPLGANHVVPIAAGEIIQWSVHESAR</sequence>
<evidence type="ECO:0000256" key="6">
    <source>
        <dbReference type="ARBA" id="ARBA00022801"/>
    </source>
</evidence>
<feature type="active site" evidence="9">
    <location>
        <position position="259"/>
    </location>
</feature>
<dbReference type="Proteomes" id="UP000192511">
    <property type="component" value="Unassembled WGS sequence"/>
</dbReference>
<feature type="binding site" evidence="9">
    <location>
        <begin position="29"/>
        <end position="31"/>
    </location>
    <ligand>
        <name>substrate</name>
    </ligand>
</feature>
<dbReference type="InterPro" id="IPR002195">
    <property type="entry name" value="Dihydroorotase_CS"/>
</dbReference>
<dbReference type="InterPro" id="IPR032466">
    <property type="entry name" value="Metal_Hydrolase"/>
</dbReference>
<feature type="binding site" evidence="9">
    <location>
        <position position="259"/>
    </location>
    <ligand>
        <name>Zn(2+)</name>
        <dbReference type="ChEBI" id="CHEBI:29105"/>
        <label>1</label>
    </ligand>
</feature>
<dbReference type="EMBL" id="NBTX02000004">
    <property type="protein sequence ID" value="PNL63287.1"/>
    <property type="molecule type" value="Genomic_DNA"/>
</dbReference>
<dbReference type="PROSITE" id="PS00483">
    <property type="entry name" value="DIHYDROOROTASE_2"/>
    <property type="match status" value="1"/>
</dbReference>
<feature type="binding site" evidence="9">
    <location>
        <position position="231"/>
    </location>
    <ligand>
        <name>substrate</name>
    </ligand>
</feature>
<feature type="binding site" evidence="9">
    <location>
        <position position="150"/>
    </location>
    <ligand>
        <name>Zn(2+)</name>
        <dbReference type="ChEBI" id="CHEBI:29105"/>
        <label>2</label>
    </ligand>
</feature>
<organism evidence="12 13">
    <name type="scientific">Legionella anisa</name>
    <dbReference type="NCBI Taxonomy" id="28082"/>
    <lineage>
        <taxon>Bacteria</taxon>
        <taxon>Pseudomonadati</taxon>
        <taxon>Pseudomonadota</taxon>
        <taxon>Gammaproteobacteria</taxon>
        <taxon>Legionellales</taxon>
        <taxon>Legionellaceae</taxon>
        <taxon>Legionella</taxon>
    </lineage>
</organism>
<dbReference type="GO" id="GO:0006207">
    <property type="term" value="P:'de novo' pyrimidine nucleobase biosynthetic process"/>
    <property type="evidence" value="ECO:0007669"/>
    <property type="project" value="TreeGrafter"/>
</dbReference>
<name>A0AAX0WX80_9GAMM</name>
<proteinExistence type="inferred from homology"/>
<evidence type="ECO:0000256" key="10">
    <source>
        <dbReference type="RuleBase" id="RU003440"/>
    </source>
</evidence>
<comment type="caution">
    <text evidence="12">The sequence shown here is derived from an EMBL/GenBank/DDBJ whole genome shotgun (WGS) entry which is preliminary data.</text>
</comment>
<keyword evidence="8 9" id="KW-0665">Pyrimidine biosynthesis</keyword>
<keyword evidence="13" id="KW-1185">Reference proteome</keyword>
<evidence type="ECO:0000256" key="2">
    <source>
        <dbReference type="ARBA" id="ARBA00004880"/>
    </source>
</evidence>
<comment type="similarity">
    <text evidence="3 9 10">Belongs to the metallo-dependent hydrolases superfamily. DHOase family. Class II DHOase subfamily.</text>
</comment>
<evidence type="ECO:0000256" key="1">
    <source>
        <dbReference type="ARBA" id="ARBA00002368"/>
    </source>
</evidence>
<comment type="function">
    <text evidence="1 9">Catalyzes the reversible cyclization of carbamoyl aspartate to dihydroorotate.</text>
</comment>
<dbReference type="InterPro" id="IPR006680">
    <property type="entry name" value="Amidohydro-rel"/>
</dbReference>
<evidence type="ECO:0000313" key="12">
    <source>
        <dbReference type="EMBL" id="PNL63287.1"/>
    </source>
</evidence>
<feature type="binding site" description="via carbamate group" evidence="9">
    <location>
        <position position="113"/>
    </location>
    <ligand>
        <name>Zn(2+)</name>
        <dbReference type="ChEBI" id="CHEBI:29105"/>
        <label>2</label>
    </ligand>
</feature>
<feature type="domain" description="Amidohydrolase-related" evidence="11">
    <location>
        <begin position="25"/>
        <end position="322"/>
    </location>
</feature>
<comment type="catalytic activity">
    <reaction evidence="9 10">
        <text>(S)-dihydroorotate + H2O = N-carbamoyl-L-aspartate + H(+)</text>
        <dbReference type="Rhea" id="RHEA:24296"/>
        <dbReference type="ChEBI" id="CHEBI:15377"/>
        <dbReference type="ChEBI" id="CHEBI:15378"/>
        <dbReference type="ChEBI" id="CHEBI:30864"/>
        <dbReference type="ChEBI" id="CHEBI:32814"/>
        <dbReference type="EC" id="3.5.2.3"/>
    </reaction>
</comment>
<evidence type="ECO:0000256" key="8">
    <source>
        <dbReference type="ARBA" id="ARBA00022975"/>
    </source>
</evidence>
<evidence type="ECO:0000256" key="3">
    <source>
        <dbReference type="ARBA" id="ARBA00005631"/>
    </source>
</evidence>